<gene>
    <name evidence="2" type="ORF">EVA68_04080</name>
</gene>
<organism evidence="2 3">
    <name type="scientific">OM182 bacterium</name>
    <dbReference type="NCBI Taxonomy" id="2510334"/>
    <lineage>
        <taxon>Bacteria</taxon>
        <taxon>Pseudomonadati</taxon>
        <taxon>Pseudomonadota</taxon>
        <taxon>Gammaproteobacteria</taxon>
        <taxon>OMG group</taxon>
        <taxon>OM182 clade</taxon>
    </lineage>
</organism>
<protein>
    <submittedName>
        <fullName evidence="2">Carboxylesterase/lipase family protein</fullName>
    </submittedName>
</protein>
<accession>A0A520S1W9</accession>
<dbReference type="PANTHER" id="PTHR11559">
    <property type="entry name" value="CARBOXYLESTERASE"/>
    <property type="match status" value="1"/>
</dbReference>
<dbReference type="InterPro" id="IPR050309">
    <property type="entry name" value="Type-B_Carboxylest/Lipase"/>
</dbReference>
<evidence type="ECO:0000313" key="3">
    <source>
        <dbReference type="Proteomes" id="UP000316199"/>
    </source>
</evidence>
<evidence type="ECO:0000313" key="2">
    <source>
        <dbReference type="EMBL" id="RZO76468.1"/>
    </source>
</evidence>
<reference evidence="2 3" key="1">
    <citation type="submission" date="2019-02" db="EMBL/GenBank/DDBJ databases">
        <title>Prokaryotic population dynamics and viral predation in marine succession experiment using metagenomics: the confinement effect.</title>
        <authorList>
            <person name="Haro-Moreno J.M."/>
            <person name="Rodriguez-Valera F."/>
            <person name="Lopez-Perez M."/>
        </authorList>
    </citation>
    <scope>NUCLEOTIDE SEQUENCE [LARGE SCALE GENOMIC DNA]</scope>
    <source>
        <strain evidence="2">MED-G157</strain>
    </source>
</reference>
<dbReference type="InterPro" id="IPR019819">
    <property type="entry name" value="Carboxylesterase_B_CS"/>
</dbReference>
<feature type="domain" description="Carboxylesterase type B" evidence="1">
    <location>
        <begin position="2"/>
        <end position="476"/>
    </location>
</feature>
<dbReference type="Pfam" id="PF00135">
    <property type="entry name" value="COesterase"/>
    <property type="match status" value="1"/>
</dbReference>
<dbReference type="Proteomes" id="UP000316199">
    <property type="component" value="Unassembled WGS sequence"/>
</dbReference>
<comment type="caution">
    <text evidence="2">The sequence shown here is derived from an EMBL/GenBank/DDBJ whole genome shotgun (WGS) entry which is preliminary data.</text>
</comment>
<dbReference type="PROSITE" id="PS00941">
    <property type="entry name" value="CARBOXYLESTERASE_B_2"/>
    <property type="match status" value="1"/>
</dbReference>
<dbReference type="SUPFAM" id="SSF53474">
    <property type="entry name" value="alpha/beta-Hydrolases"/>
    <property type="match status" value="1"/>
</dbReference>
<dbReference type="InterPro" id="IPR002018">
    <property type="entry name" value="CarbesteraseB"/>
</dbReference>
<dbReference type="EMBL" id="SHAG01000011">
    <property type="protein sequence ID" value="RZO76468.1"/>
    <property type="molecule type" value="Genomic_DNA"/>
</dbReference>
<sequence length="485" mass="52780">MTVIDTRLGKIKGIDHGTSLAFLGLRYGEPPIGSLRFMPPLASGPWNGVLDGTNYPNRAMQSNKIGTMGQDTPGELSEDCLFLNIYTPSVDNSKRPVMVWIHGGGFRSGSANEYDGRVLASQGDVVVVTINYRLGPFGFTNIDSLSDEFKGTVSNGYRDMILALEWVKDNIAEYGGNPDNVSIFGESSGGLGVLGLLAAPEAEGLFHKAIIHSANGPKWPEGDQTSIIAEKLGVNTSELLDTLRSMSSEQIIKAELPAGLCIDGNVLTQSFNDAISKKENCGIPIIIGTNRTEGTLLTPIDSSDEDMSSYENRLLGSASYVLDKKDPTNYVKGIKSAYPDQNPKRLFEIVMTDSFLRIAVEFIEKAIQADLDCWLYRFDLDTTIEHNGKLGGATHACEMAFTFNAYADPQCHVKKLHDGSLPEVAHLAAAWSSTLTKFAWTGNPNDAGLPLWPKYNNTDRPVMRLTGASCTSNDLDALHRKLWSS</sequence>
<name>A0A520S1W9_9GAMM</name>
<proteinExistence type="predicted"/>
<dbReference type="InterPro" id="IPR029058">
    <property type="entry name" value="AB_hydrolase_fold"/>
</dbReference>
<evidence type="ECO:0000259" key="1">
    <source>
        <dbReference type="Pfam" id="PF00135"/>
    </source>
</evidence>
<dbReference type="Gene3D" id="3.40.50.1820">
    <property type="entry name" value="alpha/beta hydrolase"/>
    <property type="match status" value="1"/>
</dbReference>
<dbReference type="AlphaFoldDB" id="A0A520S1W9"/>